<evidence type="ECO:0000313" key="2">
    <source>
        <dbReference type="RefSeq" id="XP_022772413.1"/>
    </source>
</evidence>
<dbReference type="InterPro" id="IPR006502">
    <property type="entry name" value="PDDEXK-like"/>
</dbReference>
<protein>
    <submittedName>
        <fullName evidence="2">Uncharacterized protein LOC111315058</fullName>
    </submittedName>
</protein>
<dbReference type="PANTHER" id="PTHR31579:SF49">
    <property type="entry name" value="DUF506 FAMILY PROTEIN"/>
    <property type="match status" value="1"/>
</dbReference>
<organism evidence="1 2">
    <name type="scientific">Durio zibethinus</name>
    <name type="common">Durian</name>
    <dbReference type="NCBI Taxonomy" id="66656"/>
    <lineage>
        <taxon>Eukaryota</taxon>
        <taxon>Viridiplantae</taxon>
        <taxon>Streptophyta</taxon>
        <taxon>Embryophyta</taxon>
        <taxon>Tracheophyta</taxon>
        <taxon>Spermatophyta</taxon>
        <taxon>Magnoliopsida</taxon>
        <taxon>eudicotyledons</taxon>
        <taxon>Gunneridae</taxon>
        <taxon>Pentapetalae</taxon>
        <taxon>rosids</taxon>
        <taxon>malvids</taxon>
        <taxon>Malvales</taxon>
        <taxon>Malvaceae</taxon>
        <taxon>Helicteroideae</taxon>
        <taxon>Durio</taxon>
    </lineage>
</organism>
<accession>A0A6P6B5G0</accession>
<dbReference type="Pfam" id="PF04720">
    <property type="entry name" value="PDDEXK_6"/>
    <property type="match status" value="1"/>
</dbReference>
<gene>
    <name evidence="2" type="primary">LOC111315058</name>
</gene>
<proteinExistence type="predicted"/>
<dbReference type="Proteomes" id="UP000515121">
    <property type="component" value="Unplaced"/>
</dbReference>
<dbReference type="GeneID" id="111315058"/>
<dbReference type="AlphaFoldDB" id="A0A6P6B5G0"/>
<dbReference type="KEGG" id="dzi:111315058"/>
<dbReference type="RefSeq" id="XP_022772413.1">
    <property type="nucleotide sequence ID" value="XM_022916678.1"/>
</dbReference>
<dbReference type="PANTHER" id="PTHR31579">
    <property type="entry name" value="OS03G0796600 PROTEIN"/>
    <property type="match status" value="1"/>
</dbReference>
<name>A0A6P6B5G0_DURZI</name>
<dbReference type="NCBIfam" id="TIGR01615">
    <property type="entry name" value="A_thal_3542"/>
    <property type="match status" value="1"/>
</dbReference>
<keyword evidence="1" id="KW-1185">Reference proteome</keyword>
<dbReference type="OrthoDB" id="747933at2759"/>
<reference evidence="2" key="1">
    <citation type="submission" date="2025-08" db="UniProtKB">
        <authorList>
            <consortium name="RefSeq"/>
        </authorList>
    </citation>
    <scope>IDENTIFICATION</scope>
    <source>
        <tissue evidence="2">Fruit stalk</tissue>
    </source>
</reference>
<sequence>MGRLIEEKALEQNNYGHHHGEHGFNNFSLEERVSEFLDSDVTESDTFLNATDGYGSDGNEPNDRIQHTLYWESQEALLQEILDRYIMIGSKLRQEICGIIEVAKETEFCSCTKPSIDGCPNCFRKRVITLLCDRGFNAALCVSKWKHTKKHPGGTHEYIEVIVSTKGRKKKISFVIELEFREQFQIAKACDEYNKLVEQLPECYVGKADYLKVIVGVMCDAAKRSMEEKKLHMGPWRKRSFMQMKWSYSFEQHSIDEPSNKCSSFSSRQVHQSILNC</sequence>
<evidence type="ECO:0000313" key="1">
    <source>
        <dbReference type="Proteomes" id="UP000515121"/>
    </source>
</evidence>